<keyword evidence="3" id="KW-0378">Hydrolase</keyword>
<dbReference type="EC" id="3.2.1.-" evidence="3"/>
<comment type="similarity">
    <text evidence="1">Belongs to the glycosyl hydrolase 13 family.</text>
</comment>
<dbReference type="GO" id="GO:0016798">
    <property type="term" value="F:hydrolase activity, acting on glycosyl bonds"/>
    <property type="evidence" value="ECO:0007669"/>
    <property type="project" value="UniProtKB-KW"/>
</dbReference>
<name>A0A174A291_9FIRM</name>
<dbReference type="Gene3D" id="2.60.40.1180">
    <property type="entry name" value="Golgi alpha-mannosidase II"/>
    <property type="match status" value="1"/>
</dbReference>
<dbReference type="EMBL" id="CYYV01000003">
    <property type="protein sequence ID" value="CUN82624.1"/>
    <property type="molecule type" value="Genomic_DNA"/>
</dbReference>
<dbReference type="SMART" id="SM00642">
    <property type="entry name" value="Aamy"/>
    <property type="match status" value="1"/>
</dbReference>
<dbReference type="Gene3D" id="2.60.40.10">
    <property type="entry name" value="Immunoglobulins"/>
    <property type="match status" value="1"/>
</dbReference>
<dbReference type="InterPro" id="IPR013780">
    <property type="entry name" value="Glyco_hydro_b"/>
</dbReference>
<dbReference type="SUPFAM" id="SSF51011">
    <property type="entry name" value="Glycosyl hydrolase domain"/>
    <property type="match status" value="1"/>
</dbReference>
<reference evidence="3 4" key="1">
    <citation type="submission" date="2015-09" db="EMBL/GenBank/DDBJ databases">
        <authorList>
            <consortium name="Pathogen Informatics"/>
        </authorList>
    </citation>
    <scope>NUCLEOTIDE SEQUENCE [LARGE SCALE GENOMIC DNA]</scope>
    <source>
        <strain evidence="3 4">2789STDY5608849</strain>
    </source>
</reference>
<dbReference type="RefSeq" id="WP_055226474.1">
    <property type="nucleotide sequence ID" value="NZ_CYYV01000003.1"/>
</dbReference>
<accession>A0A174A291</accession>
<evidence type="ECO:0000256" key="1">
    <source>
        <dbReference type="ARBA" id="ARBA00008061"/>
    </source>
</evidence>
<evidence type="ECO:0000313" key="3">
    <source>
        <dbReference type="EMBL" id="CUN82624.1"/>
    </source>
</evidence>
<dbReference type="SUPFAM" id="SSF51445">
    <property type="entry name" value="(Trans)glycosidases"/>
    <property type="match status" value="1"/>
</dbReference>
<feature type="domain" description="Glycosyl hydrolase family 13 catalytic" evidence="2">
    <location>
        <begin position="143"/>
        <end position="491"/>
    </location>
</feature>
<dbReference type="InterPro" id="IPR013783">
    <property type="entry name" value="Ig-like_fold"/>
</dbReference>
<dbReference type="InterPro" id="IPR006047">
    <property type="entry name" value="GH13_cat_dom"/>
</dbReference>
<evidence type="ECO:0000259" key="2">
    <source>
        <dbReference type="SMART" id="SM00642"/>
    </source>
</evidence>
<dbReference type="PANTHER" id="PTHR43002">
    <property type="entry name" value="GLYCOGEN DEBRANCHING ENZYME"/>
    <property type="match status" value="1"/>
</dbReference>
<dbReference type="InterPro" id="IPR014756">
    <property type="entry name" value="Ig_E-set"/>
</dbReference>
<organism evidence="3 4">
    <name type="scientific">Fusicatenibacter saccharivorans</name>
    <dbReference type="NCBI Taxonomy" id="1150298"/>
    <lineage>
        <taxon>Bacteria</taxon>
        <taxon>Bacillati</taxon>
        <taxon>Bacillota</taxon>
        <taxon>Clostridia</taxon>
        <taxon>Lachnospirales</taxon>
        <taxon>Lachnospiraceae</taxon>
        <taxon>Fusicatenibacter</taxon>
    </lineage>
</organism>
<dbReference type="SUPFAM" id="SSF81296">
    <property type="entry name" value="E set domains"/>
    <property type="match status" value="1"/>
</dbReference>
<proteinExistence type="inferred from homology"/>
<gene>
    <name evidence="3" type="primary">glgX</name>
    <name evidence="3" type="ORF">ERS852406_00759</name>
</gene>
<dbReference type="AlphaFoldDB" id="A0A174A291"/>
<dbReference type="Proteomes" id="UP000095706">
    <property type="component" value="Unassembled WGS sequence"/>
</dbReference>
<keyword evidence="3" id="KW-0326">Glycosidase</keyword>
<dbReference type="InterPro" id="IPR017853">
    <property type="entry name" value="GH"/>
</dbReference>
<sequence length="631" mass="71577">MIQTKNRGKYRILPGNPEKMGASATKDGYNFAVEVSDGKKAELLLYRKGHQKPFLTVPLPEEERTGVISSVEITGLTVGKFSYAYRMDEAFCLDPYAGAVEGRETFGAPMEKEEGACCCLLPEYPVMRTTSLHRPYEETILYKLHVRGFTKDGSSRVKNKGTFRGVIEKIPYLKELGINAVELMPSYEFFEWTSLTEPAYVYPAPAEEKRVNYWGYGTKALYFAPKASYAASSDAVAEFAEMVDALHENGIECLMEFCFAPGTPSGFVLQVLHHWQLRYQIDGFHLVGDASLAEEASKDALLRKTKLIFLGFDGARIYQGKRPWFRNLGEHNQGYQYHIRRFLKGDEGSLSDFTYYLRRSPETHGVINYLADHDGFTLYDSVSYEQKHNLDNGEDNMDGSNENLTWNCGAEGVTRKPAVRALRLRQLKNAVLMLMTSQGTPLIYGGDEFGNSQKGNNNAWCQDNKTGWIDWKAAARNPEFAAFVKAAIAFRKAHPALHGEREPRLIDYKSYGCPDMSFHSQRAWFSQMENTCRFIGVMYCGSYFQDKDGNKDDDLYIAYNMHWNPHELALPSLPEQKVWYLTADTNTPEVFLIEENQKKVSAKTVIVPPRSIIILTGKQEKRQNDESMAAL</sequence>
<dbReference type="Gene3D" id="3.20.20.80">
    <property type="entry name" value="Glycosidases"/>
    <property type="match status" value="2"/>
</dbReference>
<dbReference type="GO" id="GO:0005975">
    <property type="term" value="P:carbohydrate metabolic process"/>
    <property type="evidence" value="ECO:0007669"/>
    <property type="project" value="InterPro"/>
</dbReference>
<protein>
    <submittedName>
        <fullName evidence="3">Glycogen debranching enzyme</fullName>
        <ecNumber evidence="3">3.2.1.-</ecNumber>
    </submittedName>
</protein>
<evidence type="ECO:0000313" key="4">
    <source>
        <dbReference type="Proteomes" id="UP000095706"/>
    </source>
</evidence>